<gene>
    <name evidence="2" type="ORF">NDO55_01250</name>
</gene>
<evidence type="ECO:0000313" key="3">
    <source>
        <dbReference type="Proteomes" id="UP001155128"/>
    </source>
</evidence>
<dbReference type="Pfam" id="PF07238">
    <property type="entry name" value="PilZ"/>
    <property type="match status" value="1"/>
</dbReference>
<feature type="domain" description="PilZ" evidence="1">
    <location>
        <begin position="10"/>
        <end position="82"/>
    </location>
</feature>
<sequence length="89" mass="9480">MAEADPGRRIRIDLALSGTIIDSDGVASPATVRDLSKDGCRIRTQATLYEGEEVKLKVGKSDPASAKVRWALGDEAGLHFTSRAEVPQG</sequence>
<dbReference type="RefSeq" id="WP_252111652.1">
    <property type="nucleotide sequence ID" value="NZ_JAMSHT010000001.1"/>
</dbReference>
<keyword evidence="3" id="KW-1185">Reference proteome</keyword>
<organism evidence="2 3">
    <name type="scientific">Sphingomicrobium sediminis</name>
    <dbReference type="NCBI Taxonomy" id="2950949"/>
    <lineage>
        <taxon>Bacteria</taxon>
        <taxon>Pseudomonadati</taxon>
        <taxon>Pseudomonadota</taxon>
        <taxon>Alphaproteobacteria</taxon>
        <taxon>Sphingomonadales</taxon>
        <taxon>Sphingomonadaceae</taxon>
        <taxon>Sphingomicrobium</taxon>
    </lineage>
</organism>
<accession>A0A9X2EIX2</accession>
<evidence type="ECO:0000313" key="2">
    <source>
        <dbReference type="EMBL" id="MCM8556444.1"/>
    </source>
</evidence>
<evidence type="ECO:0000259" key="1">
    <source>
        <dbReference type="Pfam" id="PF07238"/>
    </source>
</evidence>
<name>A0A9X2EIX2_9SPHN</name>
<dbReference type="SUPFAM" id="SSF141371">
    <property type="entry name" value="PilZ domain-like"/>
    <property type="match status" value="1"/>
</dbReference>
<reference evidence="2" key="1">
    <citation type="submission" date="2022-06" db="EMBL/GenBank/DDBJ databases">
        <title>Sphingomicrobium sedimins sp. nov., a marine bacterium isolated from tidal flat.</title>
        <authorList>
            <person name="Kim C.-H."/>
            <person name="Yoo Y."/>
            <person name="Kim J.-J."/>
        </authorList>
    </citation>
    <scope>NUCLEOTIDE SEQUENCE</scope>
    <source>
        <strain evidence="2">GRR-S6-50</strain>
    </source>
</reference>
<dbReference type="InterPro" id="IPR009875">
    <property type="entry name" value="PilZ_domain"/>
</dbReference>
<dbReference type="Proteomes" id="UP001155128">
    <property type="component" value="Unassembled WGS sequence"/>
</dbReference>
<proteinExistence type="predicted"/>
<dbReference type="EMBL" id="JAMSHT010000001">
    <property type="protein sequence ID" value="MCM8556444.1"/>
    <property type="molecule type" value="Genomic_DNA"/>
</dbReference>
<comment type="caution">
    <text evidence="2">The sequence shown here is derived from an EMBL/GenBank/DDBJ whole genome shotgun (WGS) entry which is preliminary data.</text>
</comment>
<dbReference type="Gene3D" id="2.40.10.220">
    <property type="entry name" value="predicted glycosyltransferase like domains"/>
    <property type="match status" value="1"/>
</dbReference>
<dbReference type="AlphaFoldDB" id="A0A9X2EIX2"/>
<dbReference type="GO" id="GO:0035438">
    <property type="term" value="F:cyclic-di-GMP binding"/>
    <property type="evidence" value="ECO:0007669"/>
    <property type="project" value="InterPro"/>
</dbReference>
<protein>
    <submittedName>
        <fullName evidence="2">PilZ domain-containing protein</fullName>
    </submittedName>
</protein>